<protein>
    <recommendedName>
        <fullName evidence="1">RNA helicase</fullName>
        <ecNumber evidence="1">3.6.4.13</ecNumber>
    </recommendedName>
</protein>
<accession>A0A9P8T2S3</accession>
<keyword evidence="2" id="KW-0547">Nucleotide-binding</keyword>
<evidence type="ECO:0000259" key="10">
    <source>
        <dbReference type="PROSITE" id="PS51194"/>
    </source>
</evidence>
<dbReference type="PROSITE" id="PS51194">
    <property type="entry name" value="HELICASE_CTER"/>
    <property type="match status" value="1"/>
</dbReference>
<dbReference type="GO" id="GO:0003724">
    <property type="term" value="F:RNA helicase activity"/>
    <property type="evidence" value="ECO:0007669"/>
    <property type="project" value="UniProtKB-EC"/>
</dbReference>
<dbReference type="GO" id="GO:0006364">
    <property type="term" value="P:rRNA processing"/>
    <property type="evidence" value="ECO:0007669"/>
    <property type="project" value="UniProtKB-ARBA"/>
</dbReference>
<dbReference type="OrthoDB" id="10256233at2759"/>
<keyword evidence="4" id="KW-0347">Helicase</keyword>
<evidence type="ECO:0000256" key="3">
    <source>
        <dbReference type="ARBA" id="ARBA00022801"/>
    </source>
</evidence>
<keyword evidence="12" id="KW-1185">Reference proteome</keyword>
<dbReference type="EMBL" id="JAEUBF010001534">
    <property type="protein sequence ID" value="KAH3663469.1"/>
    <property type="molecule type" value="Genomic_DNA"/>
</dbReference>
<keyword evidence="6" id="KW-0694">RNA-binding</keyword>
<dbReference type="CDD" id="cd18787">
    <property type="entry name" value="SF2_C_DEAD"/>
    <property type="match status" value="1"/>
</dbReference>
<sequence length="561" mass="63952">MLRTIIHNNIRIRYFHSSVSAGKKALPFKRLVVDRASRLPDEKKKPNISTQTVHNKTGKSINQKSKSTNESSESHLPVLESFTKQELKKSENLVNKITEFSELKLLPEVRNIVVNQIKNQTVLRAQNYEKPKYEDPEDIKIKPSPVQVVSIHTLSKHIMESNMKTYTIAAETGSGKTWAYLAPLLDYLKQQEEALAGNWERISKKSMIRSVIMVPTLELVNQVHANVKDLENSIGIKSFKWDTDTQYSEFIDAFKNRIDILVTTPGKINSIKNIRMISRPEHILANVKFLVIDEADTLMDRSFVESTYEAITKMHNVNRLVFCSATISNQFNKAITKIFPQSEPELIISPILHKTPKSIKFKLIDSEIAPYQGSRIKALAQILYAINKDGTEANYEKRCVVFVNNKTEVVKVAETLKELYNHDVVTLTGDDNPQERSEKIKVFINPPKPLEENSDGTPSKKKEHYTRIANSNIKFKTHLEPTSTTETKLKVLVTTDIAARGLNFFGVRNVILYDTPSTPVDFLHRIGRTGRMNQSGRVFIITDRKTKPWVKRIAKGGRNKD</sequence>
<feature type="compositionally biased region" description="Polar residues" evidence="8">
    <location>
        <begin position="47"/>
        <end position="71"/>
    </location>
</feature>
<evidence type="ECO:0000259" key="9">
    <source>
        <dbReference type="PROSITE" id="PS51192"/>
    </source>
</evidence>
<dbReference type="InterPro" id="IPR014001">
    <property type="entry name" value="Helicase_ATP-bd"/>
</dbReference>
<evidence type="ECO:0000256" key="6">
    <source>
        <dbReference type="ARBA" id="ARBA00022884"/>
    </source>
</evidence>
<dbReference type="PANTHER" id="PTHR47959:SF1">
    <property type="entry name" value="ATP-DEPENDENT RNA HELICASE DBPA"/>
    <property type="match status" value="1"/>
</dbReference>
<dbReference type="PANTHER" id="PTHR47959">
    <property type="entry name" value="ATP-DEPENDENT RNA HELICASE RHLE-RELATED"/>
    <property type="match status" value="1"/>
</dbReference>
<keyword evidence="5" id="KW-0067">ATP-binding</keyword>
<dbReference type="Pfam" id="PF00270">
    <property type="entry name" value="DEAD"/>
    <property type="match status" value="1"/>
</dbReference>
<comment type="caution">
    <text evidence="11">The sequence shown here is derived from an EMBL/GenBank/DDBJ whole genome shotgun (WGS) entry which is preliminary data.</text>
</comment>
<dbReference type="InterPro" id="IPR011545">
    <property type="entry name" value="DEAD/DEAH_box_helicase_dom"/>
</dbReference>
<dbReference type="SMART" id="SM00487">
    <property type="entry name" value="DEXDc"/>
    <property type="match status" value="1"/>
</dbReference>
<feature type="region of interest" description="Disordered" evidence="8">
    <location>
        <begin position="37"/>
        <end position="75"/>
    </location>
</feature>
<proteinExistence type="predicted"/>
<dbReference type="InterPro" id="IPR001650">
    <property type="entry name" value="Helicase_C-like"/>
</dbReference>
<evidence type="ECO:0000256" key="4">
    <source>
        <dbReference type="ARBA" id="ARBA00022806"/>
    </source>
</evidence>
<dbReference type="Gene3D" id="3.40.50.300">
    <property type="entry name" value="P-loop containing nucleotide triphosphate hydrolases"/>
    <property type="match status" value="2"/>
</dbReference>
<dbReference type="Proteomes" id="UP000769528">
    <property type="component" value="Unassembled WGS sequence"/>
</dbReference>
<reference evidence="11" key="1">
    <citation type="journal article" date="2021" name="Open Biol.">
        <title>Shared evolutionary footprints suggest mitochondrial oxidative damage underlies multiple complex I losses in fungi.</title>
        <authorList>
            <person name="Schikora-Tamarit M.A."/>
            <person name="Marcet-Houben M."/>
            <person name="Nosek J."/>
            <person name="Gabaldon T."/>
        </authorList>
    </citation>
    <scope>NUCLEOTIDE SEQUENCE</scope>
    <source>
        <strain evidence="11">CBS6341</strain>
    </source>
</reference>
<dbReference type="AlphaFoldDB" id="A0A9P8T2S3"/>
<dbReference type="EC" id="3.6.4.13" evidence="1"/>
<evidence type="ECO:0000256" key="8">
    <source>
        <dbReference type="SAM" id="MobiDB-lite"/>
    </source>
</evidence>
<evidence type="ECO:0000256" key="7">
    <source>
        <dbReference type="ARBA" id="ARBA00047984"/>
    </source>
</evidence>
<reference evidence="11" key="2">
    <citation type="submission" date="2021-01" db="EMBL/GenBank/DDBJ databases">
        <authorList>
            <person name="Schikora-Tamarit M.A."/>
        </authorList>
    </citation>
    <scope>NUCLEOTIDE SEQUENCE</scope>
    <source>
        <strain evidence="11">CBS6341</strain>
    </source>
</reference>
<evidence type="ECO:0000256" key="5">
    <source>
        <dbReference type="ARBA" id="ARBA00022840"/>
    </source>
</evidence>
<dbReference type="InterPro" id="IPR050079">
    <property type="entry name" value="DEAD_box_RNA_helicase"/>
</dbReference>
<evidence type="ECO:0000313" key="11">
    <source>
        <dbReference type="EMBL" id="KAH3663469.1"/>
    </source>
</evidence>
<dbReference type="GO" id="GO:0003723">
    <property type="term" value="F:RNA binding"/>
    <property type="evidence" value="ECO:0007669"/>
    <property type="project" value="UniProtKB-KW"/>
</dbReference>
<dbReference type="SMART" id="SM00490">
    <property type="entry name" value="HELICc"/>
    <property type="match status" value="1"/>
</dbReference>
<dbReference type="InterPro" id="IPR027417">
    <property type="entry name" value="P-loop_NTPase"/>
</dbReference>
<dbReference type="GO" id="GO:0005829">
    <property type="term" value="C:cytosol"/>
    <property type="evidence" value="ECO:0007669"/>
    <property type="project" value="TreeGrafter"/>
</dbReference>
<evidence type="ECO:0000256" key="2">
    <source>
        <dbReference type="ARBA" id="ARBA00022741"/>
    </source>
</evidence>
<dbReference type="PROSITE" id="PS51192">
    <property type="entry name" value="HELICASE_ATP_BIND_1"/>
    <property type="match status" value="1"/>
</dbReference>
<comment type="catalytic activity">
    <reaction evidence="7">
        <text>ATP + H2O = ADP + phosphate + H(+)</text>
        <dbReference type="Rhea" id="RHEA:13065"/>
        <dbReference type="ChEBI" id="CHEBI:15377"/>
        <dbReference type="ChEBI" id="CHEBI:15378"/>
        <dbReference type="ChEBI" id="CHEBI:30616"/>
        <dbReference type="ChEBI" id="CHEBI:43474"/>
        <dbReference type="ChEBI" id="CHEBI:456216"/>
        <dbReference type="EC" id="3.6.4.13"/>
    </reaction>
</comment>
<keyword evidence="3" id="KW-0378">Hydrolase</keyword>
<dbReference type="SUPFAM" id="SSF52540">
    <property type="entry name" value="P-loop containing nucleoside triphosphate hydrolases"/>
    <property type="match status" value="1"/>
</dbReference>
<evidence type="ECO:0000313" key="12">
    <source>
        <dbReference type="Proteomes" id="UP000769528"/>
    </source>
</evidence>
<dbReference type="GO" id="GO:0016787">
    <property type="term" value="F:hydrolase activity"/>
    <property type="evidence" value="ECO:0007669"/>
    <property type="project" value="UniProtKB-KW"/>
</dbReference>
<feature type="domain" description="Helicase ATP-binding" evidence="9">
    <location>
        <begin position="157"/>
        <end position="345"/>
    </location>
</feature>
<dbReference type="Pfam" id="PF00271">
    <property type="entry name" value="Helicase_C"/>
    <property type="match status" value="1"/>
</dbReference>
<dbReference type="GO" id="GO:0005524">
    <property type="term" value="F:ATP binding"/>
    <property type="evidence" value="ECO:0007669"/>
    <property type="project" value="UniProtKB-KW"/>
</dbReference>
<evidence type="ECO:0000256" key="1">
    <source>
        <dbReference type="ARBA" id="ARBA00012552"/>
    </source>
</evidence>
<gene>
    <name evidence="11" type="ORF">WICMUC_005908</name>
</gene>
<organism evidence="11 12">
    <name type="scientific">Wickerhamomyces mucosus</name>
    <dbReference type="NCBI Taxonomy" id="1378264"/>
    <lineage>
        <taxon>Eukaryota</taxon>
        <taxon>Fungi</taxon>
        <taxon>Dikarya</taxon>
        <taxon>Ascomycota</taxon>
        <taxon>Saccharomycotina</taxon>
        <taxon>Saccharomycetes</taxon>
        <taxon>Phaffomycetales</taxon>
        <taxon>Wickerhamomycetaceae</taxon>
        <taxon>Wickerhamomyces</taxon>
    </lineage>
</organism>
<feature type="domain" description="Helicase C-terminal" evidence="10">
    <location>
        <begin position="378"/>
        <end position="561"/>
    </location>
</feature>
<name>A0A9P8T2S3_9ASCO</name>